<sequence>MLKTATDNDLLTYEKYYKLKDKFNNKYTENDRIKPNELLDHADFNTSSRSKFRPFLDKLLNHIRNHGVFWDNEPDACRYISYILSKDVQTKGFEYKEETFKMFQEFVNKYNNMPTYTSKNCSTSLVYVISEMYEKMNKLYVLYELYKKLVKDNKTWEEESCSDVSLFLNQYNEFIKKNQPADRHYKHILDKFENEIKSRVDIYKQYACYNKPFYIEKIKPPTLSENAKPKVLGQPEQQKNHGHYEVSKSKSISSLADPQIPHANPDMSHVVSQTTHTHPQEPHAKPGISHVVFQTFRAHPETAHEESQSSQETLAHNAQHAVQQKEQVHQHGSIPITELQVDVSQVYAPHYRSLETSGTSSNSEQYTYSSISPLANDMGGASSSVISTITSALKDVDPVPVVGVSGGMGALFLLFRVFKVLKYNYVFIVHLSKNIHFIKLLYEIIHISFYILVYTSWSLL</sequence>
<feature type="region of interest" description="Disordered" evidence="1">
    <location>
        <begin position="300"/>
        <end position="331"/>
    </location>
</feature>
<keyword evidence="2" id="KW-1133">Transmembrane helix</keyword>
<gene>
    <name evidence="3" type="ORF">PVIIG_05742</name>
</gene>
<feature type="region of interest" description="Disordered" evidence="1">
    <location>
        <begin position="232"/>
        <end position="285"/>
    </location>
</feature>
<protein>
    <submittedName>
        <fullName evidence="3">Uncharacterized protein</fullName>
    </submittedName>
</protein>
<evidence type="ECO:0000256" key="2">
    <source>
        <dbReference type="SAM" id="Phobius"/>
    </source>
</evidence>
<evidence type="ECO:0000256" key="1">
    <source>
        <dbReference type="SAM" id="MobiDB-lite"/>
    </source>
</evidence>
<dbReference type="Proteomes" id="UP000053562">
    <property type="component" value="Unassembled WGS sequence"/>
</dbReference>
<keyword evidence="2" id="KW-0812">Transmembrane</keyword>
<reference evidence="3 4" key="1">
    <citation type="submission" date="2011-08" db="EMBL/GenBank/DDBJ databases">
        <title>The Genome Sequence of Plasmodium vivax India VII.</title>
        <authorList>
            <consortium name="The Broad Institute Genome Sequencing Platform"/>
            <consortium name="The Broad Institute Genome Sequencing Center for Infectious Disease"/>
            <person name="Neafsey D."/>
            <person name="Carlton J."/>
            <person name="Barnwell J."/>
            <person name="Collins W."/>
            <person name="Escalante A."/>
            <person name="Mullikin J."/>
            <person name="Saul A."/>
            <person name="Guigo R."/>
            <person name="Camara F."/>
            <person name="Young S.K."/>
            <person name="Zeng Q."/>
            <person name="Gargeya S."/>
            <person name="Fitzgerald M."/>
            <person name="Haas B."/>
            <person name="Abouelleil A."/>
            <person name="Alvarado L."/>
            <person name="Arachchi H.M."/>
            <person name="Berlin A."/>
            <person name="Brown A."/>
            <person name="Chapman S.B."/>
            <person name="Chen Z."/>
            <person name="Dunbar C."/>
            <person name="Freedman E."/>
            <person name="Gearin G."/>
            <person name="Gellesch M."/>
            <person name="Goldberg J."/>
            <person name="Griggs A."/>
            <person name="Gujja S."/>
            <person name="Heiman D."/>
            <person name="Howarth C."/>
            <person name="Larson L."/>
            <person name="Lui A."/>
            <person name="MacDonald P.J.P."/>
            <person name="Montmayeur A."/>
            <person name="Murphy C."/>
            <person name="Neiman D."/>
            <person name="Pearson M."/>
            <person name="Priest M."/>
            <person name="Roberts A."/>
            <person name="Saif S."/>
            <person name="Shea T."/>
            <person name="Shenoy N."/>
            <person name="Sisk P."/>
            <person name="Stolte C."/>
            <person name="Sykes S."/>
            <person name="Wortman J."/>
            <person name="Nusbaum C."/>
            <person name="Birren B."/>
        </authorList>
    </citation>
    <scope>NUCLEOTIDE SEQUENCE [LARGE SCALE GENOMIC DNA]</scope>
    <source>
        <strain evidence="3 4">India VII</strain>
    </source>
</reference>
<keyword evidence="2" id="KW-0472">Membrane</keyword>
<feature type="transmembrane region" description="Helical" evidence="2">
    <location>
        <begin position="399"/>
        <end position="419"/>
    </location>
</feature>
<evidence type="ECO:0000313" key="3">
    <source>
        <dbReference type="EMBL" id="KMZ82301.1"/>
    </source>
</evidence>
<accession>A0A0J9SI89</accession>
<feature type="transmembrane region" description="Helical" evidence="2">
    <location>
        <begin position="440"/>
        <end position="457"/>
    </location>
</feature>
<organism evidence="3 4">
    <name type="scientific">Plasmodium vivax India VII</name>
    <dbReference type="NCBI Taxonomy" id="1077284"/>
    <lineage>
        <taxon>Eukaryota</taxon>
        <taxon>Sar</taxon>
        <taxon>Alveolata</taxon>
        <taxon>Apicomplexa</taxon>
        <taxon>Aconoidasida</taxon>
        <taxon>Haemosporida</taxon>
        <taxon>Plasmodiidae</taxon>
        <taxon>Plasmodium</taxon>
        <taxon>Plasmodium (Plasmodium)</taxon>
    </lineage>
</organism>
<name>A0A0J9SI89_PLAVI</name>
<evidence type="ECO:0000313" key="4">
    <source>
        <dbReference type="Proteomes" id="UP000053562"/>
    </source>
</evidence>
<dbReference type="EMBL" id="KQ234202">
    <property type="protein sequence ID" value="KMZ82301.1"/>
    <property type="molecule type" value="Genomic_DNA"/>
</dbReference>
<proteinExistence type="predicted"/>
<feature type="compositionally biased region" description="Polar residues" evidence="1">
    <location>
        <begin position="308"/>
        <end position="325"/>
    </location>
</feature>
<feature type="compositionally biased region" description="Basic and acidic residues" evidence="1">
    <location>
        <begin position="238"/>
        <end position="248"/>
    </location>
</feature>
<dbReference type="AlphaFoldDB" id="A0A0J9SI89"/>